<evidence type="ECO:0000313" key="2">
    <source>
        <dbReference type="EMBL" id="GHA35202.1"/>
    </source>
</evidence>
<proteinExistence type="predicted"/>
<feature type="chain" id="PRO_5037504301" evidence="1">
    <location>
        <begin position="23"/>
        <end position="190"/>
    </location>
</feature>
<keyword evidence="1" id="KW-0732">Signal</keyword>
<dbReference type="EMBL" id="BMXB01000004">
    <property type="protein sequence ID" value="GHA35202.1"/>
    <property type="molecule type" value="Genomic_DNA"/>
</dbReference>
<reference evidence="2" key="2">
    <citation type="submission" date="2020-09" db="EMBL/GenBank/DDBJ databases">
        <authorList>
            <person name="Sun Q."/>
            <person name="Kim S."/>
        </authorList>
    </citation>
    <scope>NUCLEOTIDE SEQUENCE</scope>
    <source>
        <strain evidence="2">KCTC 12719</strain>
    </source>
</reference>
<feature type="signal peptide" evidence="1">
    <location>
        <begin position="1"/>
        <end position="22"/>
    </location>
</feature>
<keyword evidence="3" id="KW-1185">Reference proteome</keyword>
<name>A0A918SD14_9FLAO</name>
<sequence>MKFLKICLVALPVLLLSGNLKAQEHLDPNSYNGDLISYLTEVNLWMENQMLLNSCRCAENEDFLTEYQNVRSAYNSWINSQLMHLGLLKPRKAVNAFEDMKRNGRMKVTPELFEAHRALERFYGFGVSSCREQSIIPGIVTVAELVSVANTVVGILSETQKRREAQKLLIIQTLEDFKLPPVSDYKCSEK</sequence>
<reference evidence="2" key="1">
    <citation type="journal article" date="2014" name="Int. J. Syst. Evol. Microbiol.">
        <title>Complete genome sequence of Corynebacterium casei LMG S-19264T (=DSM 44701T), isolated from a smear-ripened cheese.</title>
        <authorList>
            <consortium name="US DOE Joint Genome Institute (JGI-PGF)"/>
            <person name="Walter F."/>
            <person name="Albersmeier A."/>
            <person name="Kalinowski J."/>
            <person name="Ruckert C."/>
        </authorList>
    </citation>
    <scope>NUCLEOTIDE SEQUENCE</scope>
    <source>
        <strain evidence="2">KCTC 12719</strain>
    </source>
</reference>
<organism evidence="2 3">
    <name type="scientific">Salinimicrobium marinum</name>
    <dbReference type="NCBI Taxonomy" id="680283"/>
    <lineage>
        <taxon>Bacteria</taxon>
        <taxon>Pseudomonadati</taxon>
        <taxon>Bacteroidota</taxon>
        <taxon>Flavobacteriia</taxon>
        <taxon>Flavobacteriales</taxon>
        <taxon>Flavobacteriaceae</taxon>
        <taxon>Salinimicrobium</taxon>
    </lineage>
</organism>
<evidence type="ECO:0000313" key="3">
    <source>
        <dbReference type="Proteomes" id="UP000610456"/>
    </source>
</evidence>
<dbReference type="AlphaFoldDB" id="A0A918SD14"/>
<protein>
    <submittedName>
        <fullName evidence="2">Uncharacterized protein</fullName>
    </submittedName>
</protein>
<comment type="caution">
    <text evidence="2">The sequence shown here is derived from an EMBL/GenBank/DDBJ whole genome shotgun (WGS) entry which is preliminary data.</text>
</comment>
<accession>A0A918SD14</accession>
<evidence type="ECO:0000256" key="1">
    <source>
        <dbReference type="SAM" id="SignalP"/>
    </source>
</evidence>
<dbReference type="RefSeq" id="WP_189604192.1">
    <property type="nucleotide sequence ID" value="NZ_BMXB01000004.1"/>
</dbReference>
<gene>
    <name evidence="2" type="ORF">GCM10007103_15940</name>
</gene>
<dbReference type="Proteomes" id="UP000610456">
    <property type="component" value="Unassembled WGS sequence"/>
</dbReference>